<feature type="transmembrane region" description="Helical" evidence="2">
    <location>
        <begin position="12"/>
        <end position="31"/>
    </location>
</feature>
<comment type="caution">
    <text evidence="3">The sequence shown here is derived from an EMBL/GenBank/DDBJ whole genome shotgun (WGS) entry which is preliminary data.</text>
</comment>
<keyword evidence="2" id="KW-1133">Transmembrane helix</keyword>
<evidence type="ECO:0000256" key="2">
    <source>
        <dbReference type="SAM" id="Phobius"/>
    </source>
</evidence>
<keyword evidence="2" id="KW-0472">Membrane</keyword>
<evidence type="ECO:0000313" key="4">
    <source>
        <dbReference type="Proteomes" id="UP001281410"/>
    </source>
</evidence>
<dbReference type="PANTHER" id="PTHR34054">
    <property type="entry name" value="EXPRESSED PROTEIN"/>
    <property type="match status" value="1"/>
</dbReference>
<evidence type="ECO:0000313" key="3">
    <source>
        <dbReference type="EMBL" id="KAK3226978.1"/>
    </source>
</evidence>
<keyword evidence="2" id="KW-0812">Transmembrane</keyword>
<dbReference type="EMBL" id="JANJYJ010000002">
    <property type="protein sequence ID" value="KAK3226978.1"/>
    <property type="molecule type" value="Genomic_DNA"/>
</dbReference>
<keyword evidence="4" id="KW-1185">Reference proteome</keyword>
<dbReference type="AlphaFoldDB" id="A0AAE0AZ23"/>
<feature type="compositionally biased region" description="Pro residues" evidence="1">
    <location>
        <begin position="180"/>
        <end position="190"/>
    </location>
</feature>
<dbReference type="PANTHER" id="PTHR34054:SF4">
    <property type="entry name" value="PROTEIN, PUTATIVE-RELATED"/>
    <property type="match status" value="1"/>
</dbReference>
<feature type="region of interest" description="Disordered" evidence="1">
    <location>
        <begin position="168"/>
        <end position="199"/>
    </location>
</feature>
<dbReference type="Proteomes" id="UP001281410">
    <property type="component" value="Unassembled WGS sequence"/>
</dbReference>
<name>A0AAE0AZ23_9ROSI</name>
<evidence type="ECO:0000256" key="1">
    <source>
        <dbReference type="SAM" id="MobiDB-lite"/>
    </source>
</evidence>
<dbReference type="InterPro" id="IPR045884">
    <property type="entry name" value="At5g59350-like"/>
</dbReference>
<organism evidence="3 4">
    <name type="scientific">Dipteronia sinensis</name>
    <dbReference type="NCBI Taxonomy" id="43782"/>
    <lineage>
        <taxon>Eukaryota</taxon>
        <taxon>Viridiplantae</taxon>
        <taxon>Streptophyta</taxon>
        <taxon>Embryophyta</taxon>
        <taxon>Tracheophyta</taxon>
        <taxon>Spermatophyta</taxon>
        <taxon>Magnoliopsida</taxon>
        <taxon>eudicotyledons</taxon>
        <taxon>Gunneridae</taxon>
        <taxon>Pentapetalae</taxon>
        <taxon>rosids</taxon>
        <taxon>malvids</taxon>
        <taxon>Sapindales</taxon>
        <taxon>Sapindaceae</taxon>
        <taxon>Hippocastanoideae</taxon>
        <taxon>Acereae</taxon>
        <taxon>Dipteronia</taxon>
    </lineage>
</organism>
<proteinExistence type="predicted"/>
<protein>
    <submittedName>
        <fullName evidence="3">Uncharacterized protein</fullName>
    </submittedName>
</protein>
<gene>
    <name evidence="3" type="ORF">Dsin_006840</name>
</gene>
<accession>A0AAE0AZ23</accession>
<sequence>MNGLTKLGTVLTVVFSVSILALVFELIYVLWRKRVFQRRSDPESRSDPFYITPSKEQLLYFFCWKNPSRVEPSGIPGVSEPPGGAEVVVDDDELAKWQQGMYGPSRFLFTIKEEEREEGTETETENEATRTKTVRVDDEAEVDSESCLSEVVGVTVTNVIMIRVVDDEEEETTPFSTPCASPPYYTPSPSPIRDKYSPGNCENHVSFVSLQVSGDQK</sequence>
<reference evidence="3" key="1">
    <citation type="journal article" date="2023" name="Plant J.">
        <title>Genome sequences and population genomics provide insights into the demographic history, inbreeding, and mutation load of two 'living fossil' tree species of Dipteronia.</title>
        <authorList>
            <person name="Feng Y."/>
            <person name="Comes H.P."/>
            <person name="Chen J."/>
            <person name="Zhu S."/>
            <person name="Lu R."/>
            <person name="Zhang X."/>
            <person name="Li P."/>
            <person name="Qiu J."/>
            <person name="Olsen K.M."/>
            <person name="Qiu Y."/>
        </authorList>
    </citation>
    <scope>NUCLEOTIDE SEQUENCE</scope>
    <source>
        <strain evidence="3">NBL</strain>
    </source>
</reference>